<dbReference type="InterPro" id="IPR024775">
    <property type="entry name" value="DinB-like"/>
</dbReference>
<comment type="caution">
    <text evidence="2">The sequence shown here is derived from an EMBL/GenBank/DDBJ whole genome shotgun (WGS) entry which is preliminary data.</text>
</comment>
<dbReference type="InterPro" id="IPR034660">
    <property type="entry name" value="DinB/YfiT-like"/>
</dbReference>
<accession>A0A537JJT1</accession>
<name>A0A537JJT1_9BACT</name>
<proteinExistence type="predicted"/>
<dbReference type="AlphaFoldDB" id="A0A537JJT1"/>
<sequence>MVASRRIEELLKAYAEGPRLLEAAVEGIPEAELRFSPGPGHWTIHENVVHVADTDLVAAARMRYVIAQPGSTLVSFDQNLWTKALDYGSLSMEGALALLRAVRAATTEVLRRAPQEAWEQQGINTEAGPQTLEWLVEHFADHVPYHLRTIAKRRAQYAQAKR</sequence>
<dbReference type="Gene3D" id="1.20.120.450">
    <property type="entry name" value="dinb family like domain"/>
    <property type="match status" value="1"/>
</dbReference>
<gene>
    <name evidence="2" type="ORF">E6H03_03760</name>
</gene>
<dbReference type="Pfam" id="PF12867">
    <property type="entry name" value="DinB_2"/>
    <property type="match status" value="1"/>
</dbReference>
<protein>
    <recommendedName>
        <fullName evidence="1">DinB-like domain-containing protein</fullName>
    </recommendedName>
</protein>
<organism evidence="2 3">
    <name type="scientific">Candidatus Segetimicrobium genomatis</name>
    <dbReference type="NCBI Taxonomy" id="2569760"/>
    <lineage>
        <taxon>Bacteria</taxon>
        <taxon>Bacillati</taxon>
        <taxon>Candidatus Sysuimicrobiota</taxon>
        <taxon>Candidatus Sysuimicrobiia</taxon>
        <taxon>Candidatus Sysuimicrobiales</taxon>
        <taxon>Candidatus Segetimicrobiaceae</taxon>
        <taxon>Candidatus Segetimicrobium</taxon>
    </lineage>
</organism>
<evidence type="ECO:0000313" key="3">
    <source>
        <dbReference type="Proteomes" id="UP000318093"/>
    </source>
</evidence>
<reference evidence="2 3" key="1">
    <citation type="journal article" date="2019" name="Nat. Microbiol.">
        <title>Mediterranean grassland soil C-N compound turnover is dependent on rainfall and depth, and is mediated by genomically divergent microorganisms.</title>
        <authorList>
            <person name="Diamond S."/>
            <person name="Andeer P.F."/>
            <person name="Li Z."/>
            <person name="Crits-Christoph A."/>
            <person name="Burstein D."/>
            <person name="Anantharaman K."/>
            <person name="Lane K.R."/>
            <person name="Thomas B.C."/>
            <person name="Pan C."/>
            <person name="Northen T.R."/>
            <person name="Banfield J.F."/>
        </authorList>
    </citation>
    <scope>NUCLEOTIDE SEQUENCE [LARGE SCALE GENOMIC DNA]</scope>
    <source>
        <strain evidence="2">NP_6</strain>
    </source>
</reference>
<dbReference type="Proteomes" id="UP000318093">
    <property type="component" value="Unassembled WGS sequence"/>
</dbReference>
<dbReference type="SUPFAM" id="SSF109854">
    <property type="entry name" value="DinB/YfiT-like putative metalloenzymes"/>
    <property type="match status" value="1"/>
</dbReference>
<evidence type="ECO:0000259" key="1">
    <source>
        <dbReference type="Pfam" id="PF12867"/>
    </source>
</evidence>
<dbReference type="EMBL" id="VBAN01000112">
    <property type="protein sequence ID" value="TMI83376.1"/>
    <property type="molecule type" value="Genomic_DNA"/>
</dbReference>
<evidence type="ECO:0000313" key="2">
    <source>
        <dbReference type="EMBL" id="TMI83376.1"/>
    </source>
</evidence>
<feature type="domain" description="DinB-like" evidence="1">
    <location>
        <begin position="15"/>
        <end position="150"/>
    </location>
</feature>